<dbReference type="Proteomes" id="UP000477156">
    <property type="component" value="Unassembled WGS sequence"/>
</dbReference>
<sequence length="113" mass="13052">MYSKDARWDGMPLAYLYVAAIIPTALLLLRQALDFTYREELLMNSFSDYVEHARTWVEEVPVPEKADEAVKEEIVEHIADSIRQTAAAGSHFSGMLTPEEDEIMREIIREFMK</sequence>
<keyword evidence="1" id="KW-0812">Transmembrane</keyword>
<gene>
    <name evidence="3" type="ORF">GT712_01505</name>
    <name evidence="2" type="ORF">GT728_10190</name>
</gene>
<evidence type="ECO:0000313" key="3">
    <source>
        <dbReference type="EMBL" id="MZS87800.1"/>
    </source>
</evidence>
<evidence type="ECO:0000313" key="4">
    <source>
        <dbReference type="Proteomes" id="UP000477156"/>
    </source>
</evidence>
<name>A0A6L8T464_9FIRM</name>
<dbReference type="EMBL" id="WWVQ01000021">
    <property type="protein sequence ID" value="MZL33558.1"/>
    <property type="molecule type" value="Genomic_DNA"/>
</dbReference>
<reference evidence="4 5" key="1">
    <citation type="journal article" date="2019" name="Nat. Med.">
        <title>A library of human gut bacterial isolates paired with longitudinal multiomics data enables mechanistic microbiome research.</title>
        <authorList>
            <person name="Poyet M."/>
            <person name="Groussin M."/>
            <person name="Gibbons S.M."/>
            <person name="Avila-Pacheco J."/>
            <person name="Jiang X."/>
            <person name="Kearney S.M."/>
            <person name="Perrotta A.R."/>
            <person name="Berdy B."/>
            <person name="Zhao S."/>
            <person name="Lieberman T.D."/>
            <person name="Swanson P.K."/>
            <person name="Smith M."/>
            <person name="Roesemann S."/>
            <person name="Alexander J.E."/>
            <person name="Rich S.A."/>
            <person name="Livny J."/>
            <person name="Vlamakis H."/>
            <person name="Clish C."/>
            <person name="Bullock K."/>
            <person name="Deik A."/>
            <person name="Scott J."/>
            <person name="Pierce K.A."/>
            <person name="Xavier R.J."/>
            <person name="Alm E.J."/>
        </authorList>
    </citation>
    <scope>NUCLEOTIDE SEQUENCE [LARGE SCALE GENOMIC DNA]</scope>
    <source>
        <strain evidence="2 5">BIOML-A1</strain>
        <strain evidence="3 4">BIOML-A12</strain>
    </source>
</reference>
<dbReference type="Proteomes" id="UP000477285">
    <property type="component" value="Unassembled WGS sequence"/>
</dbReference>
<comment type="caution">
    <text evidence="2">The sequence shown here is derived from an EMBL/GenBank/DDBJ whole genome shotgun (WGS) entry which is preliminary data.</text>
</comment>
<evidence type="ECO:0000256" key="1">
    <source>
        <dbReference type="SAM" id="Phobius"/>
    </source>
</evidence>
<proteinExistence type="predicted"/>
<keyword evidence="1" id="KW-1133">Transmembrane helix</keyword>
<protein>
    <submittedName>
        <fullName evidence="2">Uncharacterized protein</fullName>
    </submittedName>
</protein>
<keyword evidence="1" id="KW-0472">Membrane</keyword>
<evidence type="ECO:0000313" key="2">
    <source>
        <dbReference type="EMBL" id="MZL33558.1"/>
    </source>
</evidence>
<accession>A0A6L8T464</accession>
<evidence type="ECO:0000313" key="5">
    <source>
        <dbReference type="Proteomes" id="UP000477285"/>
    </source>
</evidence>
<organism evidence="2 5">
    <name type="scientific">Blautia wexlerae</name>
    <dbReference type="NCBI Taxonomy" id="418240"/>
    <lineage>
        <taxon>Bacteria</taxon>
        <taxon>Bacillati</taxon>
        <taxon>Bacillota</taxon>
        <taxon>Clostridia</taxon>
        <taxon>Lachnospirales</taxon>
        <taxon>Lachnospiraceae</taxon>
        <taxon>Blautia</taxon>
    </lineage>
</organism>
<feature type="transmembrane region" description="Helical" evidence="1">
    <location>
        <begin position="12"/>
        <end position="29"/>
    </location>
</feature>
<dbReference type="AlphaFoldDB" id="A0A6L8T464"/>
<dbReference type="EMBL" id="WWVF01000002">
    <property type="protein sequence ID" value="MZS87800.1"/>
    <property type="molecule type" value="Genomic_DNA"/>
</dbReference>